<dbReference type="PRINTS" id="PR00039">
    <property type="entry name" value="HTHLYSR"/>
</dbReference>
<keyword evidence="2" id="KW-0805">Transcription regulation</keyword>
<reference evidence="6 7" key="1">
    <citation type="submission" date="2014-10" db="EMBL/GenBank/DDBJ databases">
        <title>Draft genome of phytase producing Bacillus ginsengihumi strain M2.11.</title>
        <authorList>
            <person name="Toymentseva A."/>
            <person name="Boulygina E.A."/>
            <person name="Kazakov S.V."/>
            <person name="Kayumov I."/>
            <person name="Suleimanova A.D."/>
            <person name="Mardanova A.M."/>
            <person name="Maria S.N."/>
            <person name="Sergey M.Y."/>
            <person name="Sharipova M.R."/>
        </authorList>
    </citation>
    <scope>NUCLEOTIDE SEQUENCE [LARGE SCALE GENOMIC DNA]</scope>
    <source>
        <strain evidence="6 7">M2.11</strain>
    </source>
</reference>
<evidence type="ECO:0000313" key="7">
    <source>
        <dbReference type="Proteomes" id="UP000030588"/>
    </source>
</evidence>
<dbReference type="RefSeq" id="WP_035356296.1">
    <property type="nucleotide sequence ID" value="NZ_JRUN01000108.1"/>
</dbReference>
<gene>
    <name evidence="6" type="ORF">NG54_17805</name>
</gene>
<dbReference type="SUPFAM" id="SSF53850">
    <property type="entry name" value="Periplasmic binding protein-like II"/>
    <property type="match status" value="1"/>
</dbReference>
<evidence type="ECO:0000256" key="1">
    <source>
        <dbReference type="ARBA" id="ARBA00009437"/>
    </source>
</evidence>
<sequence>MKTEWLESFLTTATTKSLTKASEQLHMTQPALSKQMKKLEEDLGVELFIRSATGVQLTKAGEILFKEIEPVLREINSIQKKILSIKETSDLTIGTWPSIASFYLPYKIAKAKENRKEVNVKISYRFDDIFQLLENGEIDAALLDDRLIKHSYWTKPLFNEKFYLFVNYLHPIAREHENCIYFQDFEDEPLVVLPPACDVRMLVEQAYKLENKELLISSEIDFGQSIIGFISANLGISILPEIFTNQIDHSIIKVLPIADFKTKRRISLIAPNPEIGKLIDSLILQ</sequence>
<evidence type="ECO:0000259" key="5">
    <source>
        <dbReference type="PROSITE" id="PS50931"/>
    </source>
</evidence>
<dbReference type="Gene3D" id="1.10.10.10">
    <property type="entry name" value="Winged helix-like DNA-binding domain superfamily/Winged helix DNA-binding domain"/>
    <property type="match status" value="1"/>
</dbReference>
<dbReference type="CDD" id="cd05466">
    <property type="entry name" value="PBP2_LTTR_substrate"/>
    <property type="match status" value="1"/>
</dbReference>
<dbReference type="Pfam" id="PF00126">
    <property type="entry name" value="HTH_1"/>
    <property type="match status" value="1"/>
</dbReference>
<dbReference type="InterPro" id="IPR036388">
    <property type="entry name" value="WH-like_DNA-bd_sf"/>
</dbReference>
<dbReference type="Pfam" id="PF03466">
    <property type="entry name" value="LysR_substrate"/>
    <property type="match status" value="1"/>
</dbReference>
<dbReference type="EMBL" id="JRUN01000108">
    <property type="protein sequence ID" value="KHD84086.1"/>
    <property type="molecule type" value="Genomic_DNA"/>
</dbReference>
<organism evidence="6 7">
    <name type="scientific">Heyndrickxia ginsengihumi</name>
    <dbReference type="NCBI Taxonomy" id="363870"/>
    <lineage>
        <taxon>Bacteria</taxon>
        <taxon>Bacillati</taxon>
        <taxon>Bacillota</taxon>
        <taxon>Bacilli</taxon>
        <taxon>Bacillales</taxon>
        <taxon>Bacillaceae</taxon>
        <taxon>Heyndrickxia</taxon>
    </lineage>
</organism>
<evidence type="ECO:0000313" key="6">
    <source>
        <dbReference type="EMBL" id="KHD84086.1"/>
    </source>
</evidence>
<dbReference type="PANTHER" id="PTHR30419:SF8">
    <property type="entry name" value="NITROGEN ASSIMILATION TRANSCRIPTIONAL ACTIVATOR-RELATED"/>
    <property type="match status" value="1"/>
</dbReference>
<dbReference type="AlphaFoldDB" id="A0A0A6V919"/>
<proteinExistence type="inferred from homology"/>
<dbReference type="InterPro" id="IPR050950">
    <property type="entry name" value="HTH-type_LysR_regulators"/>
</dbReference>
<protein>
    <submittedName>
        <fullName evidence="6">LysR family transcriptional regulator</fullName>
    </submittedName>
</protein>
<dbReference type="GO" id="GO:0003677">
    <property type="term" value="F:DNA binding"/>
    <property type="evidence" value="ECO:0007669"/>
    <property type="project" value="UniProtKB-KW"/>
</dbReference>
<feature type="domain" description="HTH lysR-type" evidence="5">
    <location>
        <begin position="1"/>
        <end position="58"/>
    </location>
</feature>
<dbReference type="GO" id="GO:0003700">
    <property type="term" value="F:DNA-binding transcription factor activity"/>
    <property type="evidence" value="ECO:0007669"/>
    <property type="project" value="InterPro"/>
</dbReference>
<evidence type="ECO:0000256" key="4">
    <source>
        <dbReference type="ARBA" id="ARBA00023163"/>
    </source>
</evidence>
<dbReference type="PROSITE" id="PS50931">
    <property type="entry name" value="HTH_LYSR"/>
    <property type="match status" value="1"/>
</dbReference>
<keyword evidence="3" id="KW-0238">DNA-binding</keyword>
<evidence type="ECO:0000256" key="3">
    <source>
        <dbReference type="ARBA" id="ARBA00023125"/>
    </source>
</evidence>
<dbReference type="STRING" id="363870.NG54_17805"/>
<dbReference type="PANTHER" id="PTHR30419">
    <property type="entry name" value="HTH-TYPE TRANSCRIPTIONAL REGULATOR YBHD"/>
    <property type="match status" value="1"/>
</dbReference>
<comment type="similarity">
    <text evidence="1">Belongs to the LysR transcriptional regulatory family.</text>
</comment>
<dbReference type="OrthoDB" id="9803735at2"/>
<keyword evidence="4" id="KW-0804">Transcription</keyword>
<comment type="caution">
    <text evidence="6">The sequence shown here is derived from an EMBL/GenBank/DDBJ whole genome shotgun (WGS) entry which is preliminary data.</text>
</comment>
<accession>A0A0A6V919</accession>
<dbReference type="InterPro" id="IPR036390">
    <property type="entry name" value="WH_DNA-bd_sf"/>
</dbReference>
<evidence type="ECO:0000256" key="2">
    <source>
        <dbReference type="ARBA" id="ARBA00023015"/>
    </source>
</evidence>
<dbReference type="SUPFAM" id="SSF46785">
    <property type="entry name" value="Winged helix' DNA-binding domain"/>
    <property type="match status" value="1"/>
</dbReference>
<dbReference type="FunFam" id="1.10.10.10:FF:000001">
    <property type="entry name" value="LysR family transcriptional regulator"/>
    <property type="match status" value="1"/>
</dbReference>
<name>A0A0A6V919_9BACI</name>
<dbReference type="InterPro" id="IPR000847">
    <property type="entry name" value="LysR_HTH_N"/>
</dbReference>
<dbReference type="InterPro" id="IPR005119">
    <property type="entry name" value="LysR_subst-bd"/>
</dbReference>
<dbReference type="Proteomes" id="UP000030588">
    <property type="component" value="Unassembled WGS sequence"/>
</dbReference>
<dbReference type="Gene3D" id="3.40.190.290">
    <property type="match status" value="1"/>
</dbReference>
<dbReference type="GO" id="GO:0005829">
    <property type="term" value="C:cytosol"/>
    <property type="evidence" value="ECO:0007669"/>
    <property type="project" value="TreeGrafter"/>
</dbReference>